<accession>A0A0G0H676</accession>
<comment type="caution">
    <text evidence="2">The sequence shown here is derived from an EMBL/GenBank/DDBJ whole genome shotgun (WGS) entry which is preliminary data.</text>
</comment>
<dbReference type="EMBL" id="LBTF01000064">
    <property type="protein sequence ID" value="KKQ34045.1"/>
    <property type="molecule type" value="Genomic_DNA"/>
</dbReference>
<evidence type="ECO:0000256" key="1">
    <source>
        <dbReference type="SAM" id="SignalP"/>
    </source>
</evidence>
<dbReference type="Proteomes" id="UP000033876">
    <property type="component" value="Unassembled WGS sequence"/>
</dbReference>
<feature type="chain" id="PRO_5002532325" evidence="1">
    <location>
        <begin position="22"/>
        <end position="183"/>
    </location>
</feature>
<reference evidence="2 3" key="1">
    <citation type="journal article" date="2015" name="Nature">
        <title>rRNA introns, odd ribosomes, and small enigmatic genomes across a large radiation of phyla.</title>
        <authorList>
            <person name="Brown C.T."/>
            <person name="Hug L.A."/>
            <person name="Thomas B.C."/>
            <person name="Sharon I."/>
            <person name="Castelle C.J."/>
            <person name="Singh A."/>
            <person name="Wilkins M.J."/>
            <person name="Williams K.H."/>
            <person name="Banfield J.F."/>
        </authorList>
    </citation>
    <scope>NUCLEOTIDE SEQUENCE [LARGE SCALE GENOMIC DNA]</scope>
</reference>
<sequence length="183" mass="20515">MKKIALFLLCIAFLHTTQVSAQTDLTESNLRSCVDQFAKTNSELLAFMRDTSSVFDKPLTTEANINSAFLLTSNIADQTLANIKKLHKYTKKQYKLCNRLMKRHPDVDICMPCEVPPIFIVGSIKIVTLDAIVVSKGLEELKCKDISPAALLILQEKLENIIAINTEVKDMCFAMLEHTISSH</sequence>
<keyword evidence="1" id="KW-0732">Signal</keyword>
<evidence type="ECO:0000313" key="3">
    <source>
        <dbReference type="Proteomes" id="UP000033876"/>
    </source>
</evidence>
<feature type="signal peptide" evidence="1">
    <location>
        <begin position="1"/>
        <end position="21"/>
    </location>
</feature>
<dbReference type="AlphaFoldDB" id="A0A0G0H676"/>
<organism evidence="2 3">
    <name type="scientific">Candidatus Nomurabacteria bacterium GW2011_GWB1_37_5</name>
    <dbReference type="NCBI Taxonomy" id="1618742"/>
    <lineage>
        <taxon>Bacteria</taxon>
        <taxon>Candidatus Nomuraibacteriota</taxon>
    </lineage>
</organism>
<name>A0A0G0H676_9BACT</name>
<protein>
    <submittedName>
        <fullName evidence="2">Uncharacterized protein</fullName>
    </submittedName>
</protein>
<gene>
    <name evidence="2" type="ORF">US50_C0064G0007</name>
</gene>
<evidence type="ECO:0000313" key="2">
    <source>
        <dbReference type="EMBL" id="KKQ34045.1"/>
    </source>
</evidence>
<proteinExistence type="predicted"/>